<protein>
    <submittedName>
        <fullName evidence="1">Uncharacterized protein</fullName>
    </submittedName>
</protein>
<dbReference type="AlphaFoldDB" id="A0A3B6TNG9"/>
<dbReference type="Gramene" id="TraesCAD_scaffold_123488_01G000100.1">
    <property type="protein sequence ID" value="TraesCAD_scaffold_123488_01G000100.1"/>
    <property type="gene ID" value="TraesCAD_scaffold_123488_01G000100"/>
</dbReference>
<proteinExistence type="predicted"/>
<dbReference type="Gramene" id="TraesRN7D0100908800.1">
    <property type="protein sequence ID" value="TraesRN7D0100908800.1"/>
    <property type="gene ID" value="TraesRN7D0100908800"/>
</dbReference>
<sequence length="107" mass="10767">MGGSMEEQLQTPAAANKIAVPLKKHHPNLHMAHAGAGKGGGKAPAVMVTTPKAASQAPKHAHLLASPRACLCSPTTHAGSFRCRLHRGGVGAGAGLHEMGKKTSPGA</sequence>
<dbReference type="Gramene" id="TraesCS7D03G0884400.1">
    <property type="protein sequence ID" value="TraesCS7D03G0884400.1.CDS1"/>
    <property type="gene ID" value="TraesCS7D03G0884400"/>
</dbReference>
<dbReference type="EnsemblPlants" id="TraesCS7D02G375800.1">
    <property type="protein sequence ID" value="TraesCS7D02G375800.1.cds1"/>
    <property type="gene ID" value="TraesCS7D02G375800"/>
</dbReference>
<dbReference type="PANTHER" id="PTHR33132:SF145">
    <property type="entry name" value="OS04G0403900 PROTEIN"/>
    <property type="match status" value="1"/>
</dbReference>
<dbReference type="PANTHER" id="PTHR33132">
    <property type="entry name" value="OSJNBB0118P14.9 PROTEIN"/>
    <property type="match status" value="1"/>
</dbReference>
<dbReference type="Gramene" id="TraesWEE_scaffold_134023_01G000100.1">
    <property type="protein sequence ID" value="TraesWEE_scaffold_134023_01G000100.1"/>
    <property type="gene ID" value="TraesWEE_scaffold_134023_01G000100"/>
</dbReference>
<name>A0A3B6TNG9_WHEAT</name>
<dbReference type="Gramene" id="TraesPARA_EIv1.0_2597570.1">
    <property type="protein sequence ID" value="TraesPARA_EIv1.0_2597570.1.CDS1"/>
    <property type="gene ID" value="TraesPARA_EIv1.0_2597570"/>
</dbReference>
<reference evidence="1" key="1">
    <citation type="submission" date="2018-08" db="EMBL/GenBank/DDBJ databases">
        <authorList>
            <person name="Rossello M."/>
        </authorList>
    </citation>
    <scope>NUCLEOTIDE SEQUENCE [LARGE SCALE GENOMIC DNA]</scope>
    <source>
        <strain evidence="1">cv. Chinese Spring</strain>
    </source>
</reference>
<dbReference type="Gramene" id="TraesCLE_scaffold_041969_01G000300.1">
    <property type="protein sequence ID" value="TraesCLE_scaffold_041969_01G000300.1"/>
    <property type="gene ID" value="TraesCLE_scaffold_041969_01G000300"/>
</dbReference>
<dbReference type="OrthoDB" id="1932391at2759"/>
<dbReference type="Gramene" id="TraesROB_scaffold_118178_01G000100.1">
    <property type="protein sequence ID" value="TraesROB_scaffold_118178_01G000100.1"/>
    <property type="gene ID" value="TraesROB_scaffold_118178_01G000100"/>
</dbReference>
<dbReference type="Proteomes" id="UP000019116">
    <property type="component" value="Chromosome 7D"/>
</dbReference>
<evidence type="ECO:0000313" key="2">
    <source>
        <dbReference type="Proteomes" id="UP000019116"/>
    </source>
</evidence>
<dbReference type="Gramene" id="TraesCS7D02G375800.1">
    <property type="protein sequence ID" value="TraesCS7D02G375800.1.cds1"/>
    <property type="gene ID" value="TraesCS7D02G375800"/>
</dbReference>
<keyword evidence="2" id="KW-1185">Reference proteome</keyword>
<evidence type="ECO:0000313" key="1">
    <source>
        <dbReference type="EnsemblPlants" id="TraesCS7D02G375800.1.cds1"/>
    </source>
</evidence>
<accession>A0A3B6TNG9</accession>
<dbReference type="Gramene" id="TraesJUL7D03G04471570.1">
    <property type="protein sequence ID" value="TraesJUL7D03G04471570.1.CDS1"/>
    <property type="gene ID" value="TraesJUL7D03G04471570"/>
</dbReference>
<reference evidence="1" key="2">
    <citation type="submission" date="2018-10" db="UniProtKB">
        <authorList>
            <consortium name="EnsemblPlants"/>
        </authorList>
    </citation>
    <scope>IDENTIFICATION</scope>
</reference>
<organism evidence="1">
    <name type="scientific">Triticum aestivum</name>
    <name type="common">Wheat</name>
    <dbReference type="NCBI Taxonomy" id="4565"/>
    <lineage>
        <taxon>Eukaryota</taxon>
        <taxon>Viridiplantae</taxon>
        <taxon>Streptophyta</taxon>
        <taxon>Embryophyta</taxon>
        <taxon>Tracheophyta</taxon>
        <taxon>Spermatophyta</taxon>
        <taxon>Magnoliopsida</taxon>
        <taxon>Liliopsida</taxon>
        <taxon>Poales</taxon>
        <taxon>Poaceae</taxon>
        <taxon>BOP clade</taxon>
        <taxon>Pooideae</taxon>
        <taxon>Triticodae</taxon>
        <taxon>Triticeae</taxon>
        <taxon>Triticinae</taxon>
        <taxon>Triticum</taxon>
    </lineage>
</organism>